<evidence type="ECO:0000313" key="2">
    <source>
        <dbReference type="Proteomes" id="UP001164250"/>
    </source>
</evidence>
<accession>A0ACC1BC24</accession>
<dbReference type="EMBL" id="CM047901">
    <property type="protein sequence ID" value="KAJ0096483.1"/>
    <property type="molecule type" value="Genomic_DNA"/>
</dbReference>
<protein>
    <submittedName>
        <fullName evidence="1">Uncharacterized protein</fullName>
    </submittedName>
</protein>
<name>A0ACC1BC24_9ROSI</name>
<reference evidence="2" key="1">
    <citation type="journal article" date="2023" name="G3 (Bethesda)">
        <title>Genome assembly and association tests identify interacting loci associated with vigor, precocity, and sex in interspecific pistachio rootstocks.</title>
        <authorList>
            <person name="Palmer W."/>
            <person name="Jacygrad E."/>
            <person name="Sagayaradj S."/>
            <person name="Cavanaugh K."/>
            <person name="Han R."/>
            <person name="Bertier L."/>
            <person name="Beede B."/>
            <person name="Kafkas S."/>
            <person name="Golino D."/>
            <person name="Preece J."/>
            <person name="Michelmore R."/>
        </authorList>
    </citation>
    <scope>NUCLEOTIDE SEQUENCE [LARGE SCALE GENOMIC DNA]</scope>
</reference>
<keyword evidence="2" id="KW-1185">Reference proteome</keyword>
<gene>
    <name evidence="1" type="ORF">Patl1_27891</name>
</gene>
<organism evidence="1 2">
    <name type="scientific">Pistacia atlantica</name>
    <dbReference type="NCBI Taxonomy" id="434234"/>
    <lineage>
        <taxon>Eukaryota</taxon>
        <taxon>Viridiplantae</taxon>
        <taxon>Streptophyta</taxon>
        <taxon>Embryophyta</taxon>
        <taxon>Tracheophyta</taxon>
        <taxon>Spermatophyta</taxon>
        <taxon>Magnoliopsida</taxon>
        <taxon>eudicotyledons</taxon>
        <taxon>Gunneridae</taxon>
        <taxon>Pentapetalae</taxon>
        <taxon>rosids</taxon>
        <taxon>malvids</taxon>
        <taxon>Sapindales</taxon>
        <taxon>Anacardiaceae</taxon>
        <taxon>Pistacia</taxon>
    </lineage>
</organism>
<proteinExistence type="predicted"/>
<dbReference type="Proteomes" id="UP001164250">
    <property type="component" value="Chromosome 5"/>
</dbReference>
<evidence type="ECO:0000313" key="1">
    <source>
        <dbReference type="EMBL" id="KAJ0096483.1"/>
    </source>
</evidence>
<comment type="caution">
    <text evidence="1">The sequence shown here is derived from an EMBL/GenBank/DDBJ whole genome shotgun (WGS) entry which is preliminary data.</text>
</comment>
<sequence length="169" mass="19530">MLNHRGTSNHYNSRSSSSSSTLKFLSKKPSFFTSTLYVLILLFASSILLFLVSTGNILNDGHDYDEKKNLFTQHSQSQSQSRSESQSQSQSLQFVLWELDYWVQISVIAGVARYCVMIPDDQLWNSPFSYGLHSCVKPTSKYKGKSYMHQFLYSFFCYVVWTIVPETQW</sequence>